<keyword evidence="3" id="KW-1185">Reference proteome</keyword>
<evidence type="ECO:0000313" key="2">
    <source>
        <dbReference type="EMBL" id="KAJ1981621.1"/>
    </source>
</evidence>
<evidence type="ECO:0008006" key="4">
    <source>
        <dbReference type="Google" id="ProtNLM"/>
    </source>
</evidence>
<dbReference type="AlphaFoldDB" id="A0A9W8EDA1"/>
<dbReference type="OrthoDB" id="18440at2759"/>
<accession>A0A9W8EDA1</accession>
<name>A0A9W8EDA1_9FUNG</name>
<reference evidence="2" key="1">
    <citation type="submission" date="2022-07" db="EMBL/GenBank/DDBJ databases">
        <title>Phylogenomic reconstructions and comparative analyses of Kickxellomycotina fungi.</title>
        <authorList>
            <person name="Reynolds N.K."/>
            <person name="Stajich J.E."/>
            <person name="Barry K."/>
            <person name="Grigoriev I.V."/>
            <person name="Crous P."/>
            <person name="Smith M.E."/>
        </authorList>
    </citation>
    <scope>NUCLEOTIDE SEQUENCE</scope>
    <source>
        <strain evidence="2">RSA 567</strain>
    </source>
</reference>
<comment type="caution">
    <text evidence="2">The sequence shown here is derived from an EMBL/GenBank/DDBJ whole genome shotgun (WGS) entry which is preliminary data.</text>
</comment>
<evidence type="ECO:0000256" key="1">
    <source>
        <dbReference type="SAM" id="MobiDB-lite"/>
    </source>
</evidence>
<sequence length="121" mass="14188">MELHDPFFALKRDRGERMYECLVAICACRFSTDHDRNQHMVESHHYPVQYQFSILRDGYLKSDNILYIPSMKRSRPARENTELLPSLPRPGNAMDVDNTMVPNAKEHLPVFVPRAVRFGQR</sequence>
<dbReference type="Proteomes" id="UP001151582">
    <property type="component" value="Unassembled WGS sequence"/>
</dbReference>
<dbReference type="PANTHER" id="PTHR21354:SF0">
    <property type="entry name" value="ZINC FINGER PROTEIN 511"/>
    <property type="match status" value="1"/>
</dbReference>
<evidence type="ECO:0000313" key="3">
    <source>
        <dbReference type="Proteomes" id="UP001151582"/>
    </source>
</evidence>
<dbReference type="PANTHER" id="PTHR21354">
    <property type="entry name" value="ZINC FINGER PROTEIN 511"/>
    <property type="match status" value="1"/>
</dbReference>
<protein>
    <recommendedName>
        <fullName evidence="4">C2H2-type domain-containing protein</fullName>
    </recommendedName>
</protein>
<dbReference type="InterPro" id="IPR039258">
    <property type="entry name" value="ZNF511"/>
</dbReference>
<organism evidence="2 3">
    <name type="scientific">Dimargaris verticillata</name>
    <dbReference type="NCBI Taxonomy" id="2761393"/>
    <lineage>
        <taxon>Eukaryota</taxon>
        <taxon>Fungi</taxon>
        <taxon>Fungi incertae sedis</taxon>
        <taxon>Zoopagomycota</taxon>
        <taxon>Kickxellomycotina</taxon>
        <taxon>Dimargaritomycetes</taxon>
        <taxon>Dimargaritales</taxon>
        <taxon>Dimargaritaceae</taxon>
        <taxon>Dimargaris</taxon>
    </lineage>
</organism>
<proteinExistence type="predicted"/>
<dbReference type="EMBL" id="JANBQB010000118">
    <property type="protein sequence ID" value="KAJ1981621.1"/>
    <property type="molecule type" value="Genomic_DNA"/>
</dbReference>
<gene>
    <name evidence="2" type="ORF">H4R34_002003</name>
</gene>
<feature type="region of interest" description="Disordered" evidence="1">
    <location>
        <begin position="77"/>
        <end position="99"/>
    </location>
</feature>